<gene>
    <name evidence="16" type="ORF">QGM71_14835</name>
</gene>
<dbReference type="InterPro" id="IPR003661">
    <property type="entry name" value="HisK_dim/P_dom"/>
</dbReference>
<keyword evidence="7 14" id="KW-0812">Transmembrane</keyword>
<name>A0ABU6KHX8_9BACI</name>
<dbReference type="Proteomes" id="UP001335737">
    <property type="component" value="Unassembled WGS sequence"/>
</dbReference>
<dbReference type="SUPFAM" id="SSF55874">
    <property type="entry name" value="ATPase domain of HSP90 chaperone/DNA topoisomerase II/histidine kinase"/>
    <property type="match status" value="1"/>
</dbReference>
<dbReference type="InterPro" id="IPR050398">
    <property type="entry name" value="HssS/ArlS-like"/>
</dbReference>
<dbReference type="Pfam" id="PF18719">
    <property type="entry name" value="ArlS_N"/>
    <property type="match status" value="1"/>
</dbReference>
<dbReference type="Gene3D" id="3.30.565.10">
    <property type="entry name" value="Histidine kinase-like ATPase, C-terminal domain"/>
    <property type="match status" value="1"/>
</dbReference>
<dbReference type="Gene3D" id="6.10.340.10">
    <property type="match status" value="1"/>
</dbReference>
<dbReference type="PANTHER" id="PTHR45528">
    <property type="entry name" value="SENSOR HISTIDINE KINASE CPXA"/>
    <property type="match status" value="1"/>
</dbReference>
<evidence type="ECO:0000256" key="3">
    <source>
        <dbReference type="ARBA" id="ARBA00012438"/>
    </source>
</evidence>
<dbReference type="RefSeq" id="WP_327608325.1">
    <property type="nucleotide sequence ID" value="NZ_JARZFX010000008.1"/>
</dbReference>
<dbReference type="GO" id="GO:0016301">
    <property type="term" value="F:kinase activity"/>
    <property type="evidence" value="ECO:0007669"/>
    <property type="project" value="UniProtKB-KW"/>
</dbReference>
<feature type="transmembrane region" description="Helical" evidence="14">
    <location>
        <begin position="157"/>
        <end position="178"/>
    </location>
</feature>
<dbReference type="SMART" id="SM00388">
    <property type="entry name" value="HisKA"/>
    <property type="match status" value="1"/>
</dbReference>
<protein>
    <recommendedName>
        <fullName evidence="3">histidine kinase</fullName>
        <ecNumber evidence="3">2.7.13.3</ecNumber>
    </recommendedName>
</protein>
<reference evidence="16 17" key="1">
    <citation type="journal article" date="2024" name="Int. J. Syst. Evol. Microbiol.">
        <title>Virgibacillus tibetensis sp. nov., isolated from salt lake on the Tibetan Plateau of China.</title>
        <authorList>
            <person name="Phurbu D."/>
            <person name="Liu Z.-X."/>
            <person name="Wang R."/>
            <person name="Zheng Y.-Y."/>
            <person name="Liu H.-C."/>
            <person name="Zhou Y.-G."/>
            <person name="Yu Y.-J."/>
            <person name="Li A.-H."/>
        </authorList>
    </citation>
    <scope>NUCLEOTIDE SEQUENCE [LARGE SCALE GENOMIC DNA]</scope>
    <source>
        <strain evidence="16 17">C22-A2</strain>
    </source>
</reference>
<comment type="subcellular location">
    <subcellularLocation>
        <location evidence="2">Cell membrane</location>
        <topology evidence="2">Multi-pass membrane protein</topology>
    </subcellularLocation>
</comment>
<dbReference type="EC" id="2.7.13.3" evidence="3"/>
<keyword evidence="5" id="KW-0597">Phosphoprotein</keyword>
<evidence type="ECO:0000256" key="5">
    <source>
        <dbReference type="ARBA" id="ARBA00022553"/>
    </source>
</evidence>
<evidence type="ECO:0000256" key="10">
    <source>
        <dbReference type="ARBA" id="ARBA00022840"/>
    </source>
</evidence>
<dbReference type="PANTHER" id="PTHR45528:SF1">
    <property type="entry name" value="SENSOR HISTIDINE KINASE CPXA"/>
    <property type="match status" value="1"/>
</dbReference>
<keyword evidence="10" id="KW-0067">ATP-binding</keyword>
<keyword evidence="11 14" id="KW-1133">Transmembrane helix</keyword>
<dbReference type="Gene3D" id="1.10.287.130">
    <property type="match status" value="1"/>
</dbReference>
<keyword evidence="8" id="KW-0547">Nucleotide-binding</keyword>
<evidence type="ECO:0000256" key="4">
    <source>
        <dbReference type="ARBA" id="ARBA00022475"/>
    </source>
</evidence>
<evidence type="ECO:0000256" key="8">
    <source>
        <dbReference type="ARBA" id="ARBA00022741"/>
    </source>
</evidence>
<keyword evidence="17" id="KW-1185">Reference proteome</keyword>
<evidence type="ECO:0000256" key="11">
    <source>
        <dbReference type="ARBA" id="ARBA00022989"/>
    </source>
</evidence>
<evidence type="ECO:0000256" key="6">
    <source>
        <dbReference type="ARBA" id="ARBA00022679"/>
    </source>
</evidence>
<evidence type="ECO:0000256" key="13">
    <source>
        <dbReference type="ARBA" id="ARBA00023136"/>
    </source>
</evidence>
<dbReference type="InterPro" id="IPR036890">
    <property type="entry name" value="HATPase_C_sf"/>
</dbReference>
<dbReference type="SUPFAM" id="SSF47384">
    <property type="entry name" value="Homodimeric domain of signal transducing histidine kinase"/>
    <property type="match status" value="1"/>
</dbReference>
<evidence type="ECO:0000256" key="7">
    <source>
        <dbReference type="ARBA" id="ARBA00022692"/>
    </source>
</evidence>
<keyword evidence="13 14" id="KW-0472">Membrane</keyword>
<evidence type="ECO:0000256" key="12">
    <source>
        <dbReference type="ARBA" id="ARBA00023012"/>
    </source>
</evidence>
<evidence type="ECO:0000259" key="15">
    <source>
        <dbReference type="PROSITE" id="PS50109"/>
    </source>
</evidence>
<dbReference type="InterPro" id="IPR041610">
    <property type="entry name" value="ArlS_N"/>
</dbReference>
<feature type="domain" description="Histidine kinase" evidence="15">
    <location>
        <begin position="246"/>
        <end position="484"/>
    </location>
</feature>
<dbReference type="Pfam" id="PF02518">
    <property type="entry name" value="HATPase_c"/>
    <property type="match status" value="1"/>
</dbReference>
<dbReference type="Pfam" id="PF00512">
    <property type="entry name" value="HisKA"/>
    <property type="match status" value="1"/>
</dbReference>
<evidence type="ECO:0000313" key="16">
    <source>
        <dbReference type="EMBL" id="MEC5424760.1"/>
    </source>
</evidence>
<dbReference type="SMART" id="SM00387">
    <property type="entry name" value="HATPase_c"/>
    <property type="match status" value="1"/>
</dbReference>
<evidence type="ECO:0000256" key="14">
    <source>
        <dbReference type="SAM" id="Phobius"/>
    </source>
</evidence>
<accession>A0ABU6KHX8</accession>
<evidence type="ECO:0000256" key="9">
    <source>
        <dbReference type="ARBA" id="ARBA00022777"/>
    </source>
</evidence>
<comment type="catalytic activity">
    <reaction evidence="1">
        <text>ATP + protein L-histidine = ADP + protein N-phospho-L-histidine.</text>
        <dbReference type="EC" id="2.7.13.3"/>
    </reaction>
</comment>
<sequence>MKIKTWLLLSYLIVMILPLIAAYVLLAWITTYNDEQKVAEHIDVLSELEKTKKALDEPALYEPQANRETIEKLTSQKQSIALYNQDGVVIYTSNPSFTPAHFGLGKKQLYEDLYSLDQGYRSYTYKQPVFSGNDLVGFFHVEMARDEWVTGVTNRSFLVGGLFMIVFTAIYLTVAWLVNKKLNIRLTGLMNEMTAFASGKTLEEARTNEDEIGKLTDHFYTMSREIKSAQAVIRQEQQAKEYLIASVSHDLKTPLTSIKAYAESLKNETGLSMEEQDDYRNVISEKADFMQHMLDDLLTYTLLQSPKHELEFVPVEGEEFFEMLIADYEPLCKKKEIDLHSYVEVEGMYHVNPKQMMRVADNLVSNAISHTPHGGKVWIAAVSSSDMLSEWLYDFIKEDDFRQDADAVYFIVQNEGIGIARDKLAYVFDPLYQADEARNKRDLRGTGLGLSITKQIIEKHGGNVHIFSDEKVGTCVICSLPKQSEEVMGSEPY</sequence>
<organism evidence="16 17">
    <name type="scientific">Virgibacillus tibetensis</name>
    <dbReference type="NCBI Taxonomy" id="3042313"/>
    <lineage>
        <taxon>Bacteria</taxon>
        <taxon>Bacillati</taxon>
        <taxon>Bacillota</taxon>
        <taxon>Bacilli</taxon>
        <taxon>Bacillales</taxon>
        <taxon>Bacillaceae</taxon>
        <taxon>Virgibacillus</taxon>
    </lineage>
</organism>
<proteinExistence type="predicted"/>
<dbReference type="InterPro" id="IPR004358">
    <property type="entry name" value="Sig_transdc_His_kin-like_C"/>
</dbReference>
<dbReference type="PRINTS" id="PR00344">
    <property type="entry name" value="BCTRLSENSOR"/>
</dbReference>
<keyword evidence="4" id="KW-1003">Cell membrane</keyword>
<dbReference type="InterPro" id="IPR003594">
    <property type="entry name" value="HATPase_dom"/>
</dbReference>
<dbReference type="PROSITE" id="PS50109">
    <property type="entry name" value="HIS_KIN"/>
    <property type="match status" value="1"/>
</dbReference>
<evidence type="ECO:0000256" key="1">
    <source>
        <dbReference type="ARBA" id="ARBA00000085"/>
    </source>
</evidence>
<dbReference type="CDD" id="cd00082">
    <property type="entry name" value="HisKA"/>
    <property type="match status" value="1"/>
</dbReference>
<dbReference type="InterPro" id="IPR005467">
    <property type="entry name" value="His_kinase_dom"/>
</dbReference>
<evidence type="ECO:0000313" key="17">
    <source>
        <dbReference type="Proteomes" id="UP001335737"/>
    </source>
</evidence>
<keyword evidence="12" id="KW-0902">Two-component regulatory system</keyword>
<dbReference type="CDD" id="cd00075">
    <property type="entry name" value="HATPase"/>
    <property type="match status" value="1"/>
</dbReference>
<dbReference type="InterPro" id="IPR036097">
    <property type="entry name" value="HisK_dim/P_sf"/>
</dbReference>
<keyword evidence="6" id="KW-0808">Transferase</keyword>
<feature type="transmembrane region" description="Helical" evidence="14">
    <location>
        <begin position="7"/>
        <end position="29"/>
    </location>
</feature>
<dbReference type="EMBL" id="JARZFX010000008">
    <property type="protein sequence ID" value="MEC5424760.1"/>
    <property type="molecule type" value="Genomic_DNA"/>
</dbReference>
<evidence type="ECO:0000256" key="2">
    <source>
        <dbReference type="ARBA" id="ARBA00004651"/>
    </source>
</evidence>
<comment type="caution">
    <text evidence="16">The sequence shown here is derived from an EMBL/GenBank/DDBJ whole genome shotgun (WGS) entry which is preliminary data.</text>
</comment>
<keyword evidence="9 16" id="KW-0418">Kinase</keyword>